<feature type="transmembrane region" description="Helical" evidence="9">
    <location>
        <begin position="68"/>
        <end position="85"/>
    </location>
</feature>
<keyword evidence="5 9" id="KW-0812">Transmembrane</keyword>
<gene>
    <name evidence="11" type="ORF">C6Y45_03335</name>
</gene>
<protein>
    <recommendedName>
        <fullName evidence="10">Na+/H+ antiporter NhaC-like C-terminal domain-containing protein</fullName>
    </recommendedName>
</protein>
<keyword evidence="2" id="KW-0813">Transport</keyword>
<keyword evidence="4" id="KW-1003">Cell membrane</keyword>
<dbReference type="PANTHER" id="PTHR33451">
    <property type="entry name" value="MALATE-2H(+)/NA(+)-LACTATE ANTIPORTER"/>
    <property type="match status" value="1"/>
</dbReference>
<dbReference type="EMBL" id="PZJJ01000003">
    <property type="protein sequence ID" value="PTL40019.1"/>
    <property type="molecule type" value="Genomic_DNA"/>
</dbReference>
<evidence type="ECO:0000256" key="2">
    <source>
        <dbReference type="ARBA" id="ARBA00022448"/>
    </source>
</evidence>
<evidence type="ECO:0000256" key="7">
    <source>
        <dbReference type="ARBA" id="ARBA00023136"/>
    </source>
</evidence>
<feature type="transmembrane region" description="Helical" evidence="9">
    <location>
        <begin position="378"/>
        <end position="399"/>
    </location>
</feature>
<feature type="transmembrane region" description="Helical" evidence="9">
    <location>
        <begin position="188"/>
        <end position="210"/>
    </location>
</feature>
<reference evidence="11 12" key="1">
    <citation type="submission" date="2018-03" db="EMBL/GenBank/DDBJ databases">
        <title>Alkalicoccus saliphilus sp. nov., isolated from a mineral pool.</title>
        <authorList>
            <person name="Zhao B."/>
        </authorList>
    </citation>
    <scope>NUCLEOTIDE SEQUENCE [LARGE SCALE GENOMIC DNA]</scope>
    <source>
        <strain evidence="11 12">6AG</strain>
    </source>
</reference>
<dbReference type="GO" id="GO:0015297">
    <property type="term" value="F:antiporter activity"/>
    <property type="evidence" value="ECO:0007669"/>
    <property type="project" value="UniProtKB-KW"/>
</dbReference>
<feature type="transmembrane region" description="Helical" evidence="9">
    <location>
        <begin position="5"/>
        <end position="23"/>
    </location>
</feature>
<feature type="transmembrane region" description="Helical" evidence="9">
    <location>
        <begin position="285"/>
        <end position="305"/>
    </location>
</feature>
<dbReference type="InterPro" id="IPR052180">
    <property type="entry name" value="NhaC_Na-H+_Antiporter"/>
</dbReference>
<evidence type="ECO:0000256" key="3">
    <source>
        <dbReference type="ARBA" id="ARBA00022449"/>
    </source>
</evidence>
<evidence type="ECO:0000313" key="11">
    <source>
        <dbReference type="EMBL" id="PTL40019.1"/>
    </source>
</evidence>
<name>A0A2T4U9E8_9BACI</name>
<comment type="caution">
    <text evidence="11">The sequence shown here is derived from an EMBL/GenBank/DDBJ whole genome shotgun (WGS) entry which is preliminary data.</text>
</comment>
<dbReference type="InterPro" id="IPR018461">
    <property type="entry name" value="Na/H_Antiport_NhaC-like_C"/>
</dbReference>
<feature type="transmembrane region" description="Helical" evidence="9">
    <location>
        <begin position="29"/>
        <end position="47"/>
    </location>
</feature>
<evidence type="ECO:0000256" key="1">
    <source>
        <dbReference type="ARBA" id="ARBA00004651"/>
    </source>
</evidence>
<sequence length="434" mass="46854">MKRSFYLYEIIIVFTLTLFPLMAAVFFDFSLAAAMLPGFFTLIYLAYKKQVPAGALTASVKKGLYRNRNVAWLLVFIGLILPTWALAGTIEDLNTLFLQFISPDYFLTIAFLITVFMSLTVGSAVGSLSIVGIPLMSAGLALNLPQAVIAGALVSGAFVGDRTSPLSSSFQLLAFSTELSVSRHFRAILPTMATTALLTAGLFFGMDTVLTSTGTPLETEPLAWNRVVSFVPPLLLLLLILLGKDMKVCFLSAIAAGGLVLLFRGTAPSEWISGAISGTASLNGLLDMLPFVVFILIVGAFCQIIEDTAMLQPFLEKIFTDTVSLTKNTAQTVTAAAGVSLLSPNQSFPILLTGRALLPHWKNHFHKRVLARTLADSTVVFAGLVPWSLLAILCSAIVGVPVIQYVPFAFFLLLSPFVTIVFSWIISRKGSSYR</sequence>
<evidence type="ECO:0000256" key="5">
    <source>
        <dbReference type="ARBA" id="ARBA00022692"/>
    </source>
</evidence>
<feature type="transmembrane region" description="Helical" evidence="9">
    <location>
        <begin position="405"/>
        <end position="426"/>
    </location>
</feature>
<feature type="transmembrane region" description="Helical" evidence="9">
    <location>
        <begin position="222"/>
        <end position="241"/>
    </location>
</feature>
<keyword evidence="7 9" id="KW-0472">Membrane</keyword>
<dbReference type="Pfam" id="PF03553">
    <property type="entry name" value="Na_H_antiporter"/>
    <property type="match status" value="1"/>
</dbReference>
<dbReference type="RefSeq" id="WP_107583608.1">
    <property type="nucleotide sequence ID" value="NZ_PZJJ01000003.1"/>
</dbReference>
<evidence type="ECO:0000256" key="4">
    <source>
        <dbReference type="ARBA" id="ARBA00022475"/>
    </source>
</evidence>
<feature type="transmembrane region" description="Helical" evidence="9">
    <location>
        <begin position="248"/>
        <end position="265"/>
    </location>
</feature>
<comment type="similarity">
    <text evidence="8">Belongs to the NhaC Na(+)/H(+) (TC 2.A.35) antiporter family.</text>
</comment>
<keyword evidence="6 9" id="KW-1133">Transmembrane helix</keyword>
<evidence type="ECO:0000256" key="8">
    <source>
        <dbReference type="ARBA" id="ARBA00038435"/>
    </source>
</evidence>
<comment type="subcellular location">
    <subcellularLocation>
        <location evidence="1">Cell membrane</location>
        <topology evidence="1">Multi-pass membrane protein</topology>
    </subcellularLocation>
</comment>
<feature type="domain" description="Na+/H+ antiporter NhaC-like C-terminal" evidence="10">
    <location>
        <begin position="283"/>
        <end position="424"/>
    </location>
</feature>
<dbReference type="Proteomes" id="UP000240509">
    <property type="component" value="Unassembled WGS sequence"/>
</dbReference>
<keyword evidence="3" id="KW-0050">Antiport</keyword>
<feature type="transmembrane region" description="Helical" evidence="9">
    <location>
        <begin position="105"/>
        <end position="128"/>
    </location>
</feature>
<evidence type="ECO:0000259" key="10">
    <source>
        <dbReference type="Pfam" id="PF03553"/>
    </source>
</evidence>
<dbReference type="GO" id="GO:0005886">
    <property type="term" value="C:plasma membrane"/>
    <property type="evidence" value="ECO:0007669"/>
    <property type="project" value="UniProtKB-SubCell"/>
</dbReference>
<organism evidence="11 12">
    <name type="scientific">Alkalicoccus saliphilus</name>
    <dbReference type="NCBI Taxonomy" id="200989"/>
    <lineage>
        <taxon>Bacteria</taxon>
        <taxon>Bacillati</taxon>
        <taxon>Bacillota</taxon>
        <taxon>Bacilli</taxon>
        <taxon>Bacillales</taxon>
        <taxon>Bacillaceae</taxon>
        <taxon>Alkalicoccus</taxon>
    </lineage>
</organism>
<evidence type="ECO:0000256" key="6">
    <source>
        <dbReference type="ARBA" id="ARBA00022989"/>
    </source>
</evidence>
<evidence type="ECO:0000256" key="9">
    <source>
        <dbReference type="SAM" id="Phobius"/>
    </source>
</evidence>
<proteinExistence type="inferred from homology"/>
<evidence type="ECO:0000313" key="12">
    <source>
        <dbReference type="Proteomes" id="UP000240509"/>
    </source>
</evidence>
<dbReference type="AlphaFoldDB" id="A0A2T4U9E8"/>
<keyword evidence="12" id="KW-1185">Reference proteome</keyword>
<dbReference type="OrthoDB" id="9762978at2"/>
<accession>A0A2T4U9E8</accession>
<dbReference type="PANTHER" id="PTHR33451:SF3">
    <property type="entry name" value="MALATE-2H(+)_NA(+)-LACTATE ANTIPORTER"/>
    <property type="match status" value="1"/>
</dbReference>